<keyword evidence="2" id="KW-0378">Hydrolase</keyword>
<dbReference type="InterPro" id="IPR050570">
    <property type="entry name" value="Cell_wall_metabolism_enzyme"/>
</dbReference>
<sequence>MGTLRRTFNRSSSITTARRLKGATVAVATGAILVGGMQLGSATATAAPIDHQAFAAVPFQLPQELLPQGAPAAPAPLPEITGAQQWVNDQLRALNPGGSAAPFKARTVQPVSGVMTSGYGARWGSHHGGIDIGANLGTPIMSAANGEVISAGPASGFGLWVRVRHDDGTVTVYGHVNEYTVNVGQRVEAGQQIATVGNRGQSTGPHLHFEVWDANGVQLDPSEWLAANGVAVTWGSAPAA</sequence>
<protein>
    <submittedName>
        <fullName evidence="2">Murein DD-endopeptidase MepM and murein hydrolase activator NlpD, contain LysM domain</fullName>
    </submittedName>
</protein>
<accession>A0A1H7MQW9</accession>
<dbReference type="InterPro" id="IPR016047">
    <property type="entry name" value="M23ase_b-sheet_dom"/>
</dbReference>
<dbReference type="Proteomes" id="UP000198677">
    <property type="component" value="Unassembled WGS sequence"/>
</dbReference>
<name>A0A1H7MQW9_9NOCA</name>
<dbReference type="AlphaFoldDB" id="A0A1H7MQW9"/>
<dbReference type="PANTHER" id="PTHR21666">
    <property type="entry name" value="PEPTIDASE-RELATED"/>
    <property type="match status" value="1"/>
</dbReference>
<gene>
    <name evidence="2" type="ORF">SAMN05444583_106107</name>
</gene>
<dbReference type="CDD" id="cd12797">
    <property type="entry name" value="M23_peptidase"/>
    <property type="match status" value="1"/>
</dbReference>
<dbReference type="PANTHER" id="PTHR21666:SF270">
    <property type="entry name" value="MUREIN HYDROLASE ACTIVATOR ENVC"/>
    <property type="match status" value="1"/>
</dbReference>
<organism evidence="2 3">
    <name type="scientific">Rhodococcus maanshanensis</name>
    <dbReference type="NCBI Taxonomy" id="183556"/>
    <lineage>
        <taxon>Bacteria</taxon>
        <taxon>Bacillati</taxon>
        <taxon>Actinomycetota</taxon>
        <taxon>Actinomycetes</taxon>
        <taxon>Mycobacteriales</taxon>
        <taxon>Nocardiaceae</taxon>
        <taxon>Rhodococcus</taxon>
    </lineage>
</organism>
<dbReference type="GO" id="GO:0004222">
    <property type="term" value="F:metalloendopeptidase activity"/>
    <property type="evidence" value="ECO:0007669"/>
    <property type="project" value="TreeGrafter"/>
</dbReference>
<dbReference type="RefSeq" id="WP_072749517.1">
    <property type="nucleotide sequence ID" value="NZ_FOAW01000006.1"/>
</dbReference>
<keyword evidence="3" id="KW-1185">Reference proteome</keyword>
<reference evidence="3" key="1">
    <citation type="submission" date="2016-10" db="EMBL/GenBank/DDBJ databases">
        <authorList>
            <person name="Varghese N."/>
            <person name="Submissions S."/>
        </authorList>
    </citation>
    <scope>NUCLEOTIDE SEQUENCE [LARGE SCALE GENOMIC DNA]</scope>
    <source>
        <strain evidence="3">DSM 44675</strain>
    </source>
</reference>
<evidence type="ECO:0000313" key="3">
    <source>
        <dbReference type="Proteomes" id="UP000198677"/>
    </source>
</evidence>
<dbReference type="Pfam" id="PF01551">
    <property type="entry name" value="Peptidase_M23"/>
    <property type="match status" value="1"/>
</dbReference>
<feature type="domain" description="M23ase beta-sheet core" evidence="1">
    <location>
        <begin position="126"/>
        <end position="221"/>
    </location>
</feature>
<evidence type="ECO:0000313" key="2">
    <source>
        <dbReference type="EMBL" id="SEL13469.1"/>
    </source>
</evidence>
<dbReference type="SUPFAM" id="SSF51261">
    <property type="entry name" value="Duplicated hybrid motif"/>
    <property type="match status" value="1"/>
</dbReference>
<dbReference type="Gene3D" id="2.70.70.10">
    <property type="entry name" value="Glucose Permease (Domain IIA)"/>
    <property type="match status" value="1"/>
</dbReference>
<proteinExistence type="predicted"/>
<evidence type="ECO:0000259" key="1">
    <source>
        <dbReference type="Pfam" id="PF01551"/>
    </source>
</evidence>
<dbReference type="InterPro" id="IPR011055">
    <property type="entry name" value="Dup_hybrid_motif"/>
</dbReference>
<dbReference type="EMBL" id="FOAW01000006">
    <property type="protein sequence ID" value="SEL13469.1"/>
    <property type="molecule type" value="Genomic_DNA"/>
</dbReference>